<keyword evidence="2" id="KW-1185">Reference proteome</keyword>
<protein>
    <submittedName>
        <fullName evidence="1">Uncharacterized protein</fullName>
    </submittedName>
</protein>
<feature type="non-terminal residue" evidence="1">
    <location>
        <position position="1"/>
    </location>
</feature>
<dbReference type="Proteomes" id="UP001521222">
    <property type="component" value="Unassembled WGS sequence"/>
</dbReference>
<dbReference type="InterPro" id="IPR050819">
    <property type="entry name" value="Tripeptidyl-peptidase_I"/>
</dbReference>
<comment type="caution">
    <text evidence="1">The sequence shown here is derived from an EMBL/GenBank/DDBJ whole genome shotgun (WGS) entry which is preliminary data.</text>
</comment>
<gene>
    <name evidence="1" type="ORF">SLS59_005531</name>
</gene>
<accession>A0ABR3RBS0</accession>
<reference evidence="1 2" key="1">
    <citation type="submission" date="2024-02" db="EMBL/GenBank/DDBJ databases">
        <title>De novo assembly and annotation of 12 fungi associated with fruit tree decline syndrome in Ontario, Canada.</title>
        <authorList>
            <person name="Sulman M."/>
            <person name="Ellouze W."/>
            <person name="Ilyukhin E."/>
        </authorList>
    </citation>
    <scope>NUCLEOTIDE SEQUENCE [LARGE SCALE GENOMIC DNA]</scope>
    <source>
        <strain evidence="1 2">M97-236</strain>
    </source>
</reference>
<dbReference type="EMBL" id="JAKIXB020000016">
    <property type="protein sequence ID" value="KAL1601377.1"/>
    <property type="molecule type" value="Genomic_DNA"/>
</dbReference>
<evidence type="ECO:0000313" key="1">
    <source>
        <dbReference type="EMBL" id="KAL1601377.1"/>
    </source>
</evidence>
<dbReference type="PANTHER" id="PTHR14218:SF19">
    <property type="entry name" value="SERINE PROTEASE AORO, PUTATIVE (AFU_ORTHOLOGUE AFUA_6G10250)-RELATED"/>
    <property type="match status" value="1"/>
</dbReference>
<proteinExistence type="predicted"/>
<dbReference type="InterPro" id="IPR036852">
    <property type="entry name" value="Peptidase_S8/S53_dom_sf"/>
</dbReference>
<name>A0ABR3RBS0_9PLEO</name>
<dbReference type="Gene3D" id="3.40.50.200">
    <property type="entry name" value="Peptidase S8/S53 domain"/>
    <property type="match status" value="1"/>
</dbReference>
<evidence type="ECO:0000313" key="2">
    <source>
        <dbReference type="Proteomes" id="UP001521222"/>
    </source>
</evidence>
<sequence>SKALKARRLDECGLSWTPTCIRGETSDNLPAVLSASDHSIELYNISIGTTAAPNNSLGIYGSGDAYQAADLPNFFSSLANFIPNNTHPSVDIINGAPAVPGESNGGEQILDLLMAYPIAYPQNVHIFQTPGARYDTGLGNDFLDAIDASYCTYDGGDDPDLDPRYPQFQGFQGPAMCGTYNITNVLSISFATDESHLGAHYVQRQCHEWMKLAL</sequence>
<dbReference type="SUPFAM" id="SSF52743">
    <property type="entry name" value="Subtilisin-like"/>
    <property type="match status" value="1"/>
</dbReference>
<organism evidence="1 2">
    <name type="scientific">Nothophoma quercina</name>
    <dbReference type="NCBI Taxonomy" id="749835"/>
    <lineage>
        <taxon>Eukaryota</taxon>
        <taxon>Fungi</taxon>
        <taxon>Dikarya</taxon>
        <taxon>Ascomycota</taxon>
        <taxon>Pezizomycotina</taxon>
        <taxon>Dothideomycetes</taxon>
        <taxon>Pleosporomycetidae</taxon>
        <taxon>Pleosporales</taxon>
        <taxon>Pleosporineae</taxon>
        <taxon>Didymellaceae</taxon>
        <taxon>Nothophoma</taxon>
    </lineage>
</organism>
<dbReference type="PANTHER" id="PTHR14218">
    <property type="entry name" value="PROTEASE S8 TRIPEPTIDYL PEPTIDASE I CLN2"/>
    <property type="match status" value="1"/>
</dbReference>